<sequence>MRTRRRSQDWTDDGDATAQGVRRGDWLSQWRWRLENECLLECESEQRRKLDIYFFSGIRGRGRGFLAQVPATALEGFCPPSPSLPEKFSVFRSTFEAFPARISPT</sequence>
<dbReference type="EMBL" id="JASCZI010151372">
    <property type="protein sequence ID" value="MED6172414.1"/>
    <property type="molecule type" value="Genomic_DNA"/>
</dbReference>
<evidence type="ECO:0000313" key="1">
    <source>
        <dbReference type="EMBL" id="MED6172414.1"/>
    </source>
</evidence>
<organism evidence="1 2">
    <name type="scientific">Stylosanthes scabra</name>
    <dbReference type="NCBI Taxonomy" id="79078"/>
    <lineage>
        <taxon>Eukaryota</taxon>
        <taxon>Viridiplantae</taxon>
        <taxon>Streptophyta</taxon>
        <taxon>Embryophyta</taxon>
        <taxon>Tracheophyta</taxon>
        <taxon>Spermatophyta</taxon>
        <taxon>Magnoliopsida</taxon>
        <taxon>eudicotyledons</taxon>
        <taxon>Gunneridae</taxon>
        <taxon>Pentapetalae</taxon>
        <taxon>rosids</taxon>
        <taxon>fabids</taxon>
        <taxon>Fabales</taxon>
        <taxon>Fabaceae</taxon>
        <taxon>Papilionoideae</taxon>
        <taxon>50 kb inversion clade</taxon>
        <taxon>dalbergioids sensu lato</taxon>
        <taxon>Dalbergieae</taxon>
        <taxon>Pterocarpus clade</taxon>
        <taxon>Stylosanthes</taxon>
    </lineage>
</organism>
<keyword evidence="2" id="KW-1185">Reference proteome</keyword>
<name>A0ABU6VFU3_9FABA</name>
<gene>
    <name evidence="1" type="ORF">PIB30_049817</name>
</gene>
<protein>
    <submittedName>
        <fullName evidence="1">Uncharacterized protein</fullName>
    </submittedName>
</protein>
<evidence type="ECO:0000313" key="2">
    <source>
        <dbReference type="Proteomes" id="UP001341840"/>
    </source>
</evidence>
<reference evidence="1 2" key="1">
    <citation type="journal article" date="2023" name="Plants (Basel)">
        <title>Bridging the Gap: Combining Genomics and Transcriptomics Approaches to Understand Stylosanthes scabra, an Orphan Legume from the Brazilian Caatinga.</title>
        <authorList>
            <person name="Ferreira-Neto J.R.C."/>
            <person name="da Silva M.D."/>
            <person name="Binneck E."/>
            <person name="de Melo N.F."/>
            <person name="da Silva R.H."/>
            <person name="de Melo A.L.T.M."/>
            <person name="Pandolfi V."/>
            <person name="Bustamante F.O."/>
            <person name="Brasileiro-Vidal A.C."/>
            <person name="Benko-Iseppon A.M."/>
        </authorList>
    </citation>
    <scope>NUCLEOTIDE SEQUENCE [LARGE SCALE GENOMIC DNA]</scope>
    <source>
        <tissue evidence="1">Leaves</tissue>
    </source>
</reference>
<dbReference type="Proteomes" id="UP001341840">
    <property type="component" value="Unassembled WGS sequence"/>
</dbReference>
<proteinExistence type="predicted"/>
<accession>A0ABU6VFU3</accession>
<comment type="caution">
    <text evidence="1">The sequence shown here is derived from an EMBL/GenBank/DDBJ whole genome shotgun (WGS) entry which is preliminary data.</text>
</comment>